<reference evidence="3" key="2">
    <citation type="journal article" date="2015" name="Appl. Environ. Microbiol.">
        <title>Nanoarchaeota, Their Sulfolobales Host, and Nanoarchaeota Virus Distribution across Yellowstone National Park Hot Springs.</title>
        <authorList>
            <person name="Munson-McGee J.H."/>
            <person name="Field E.K."/>
            <person name="Bateson M."/>
            <person name="Rooney C."/>
            <person name="Stepanauskas R."/>
            <person name="Young M.J."/>
        </authorList>
    </citation>
    <scope>NUCLEOTIDE SEQUENCE</scope>
    <source>
        <strain evidence="3">SCGC AB-777_F03</strain>
    </source>
</reference>
<gene>
    <name evidence="3" type="ORF">DDW03_002395</name>
    <name evidence="2" type="ORF">Nst1_177</name>
</gene>
<accession>R1G9D4</accession>
<dbReference type="EMBL" id="APJZ01000002">
    <property type="protein sequence ID" value="EOD42449.1"/>
    <property type="molecule type" value="Genomic_DNA"/>
</dbReference>
<sequence length="51" mass="5803">MAEQYMAYCVRCKKKVPVQNPQKITLKNGRTAIKGTCPYCKGTVYVFVKSE</sequence>
<organism evidence="2 4">
    <name type="scientific">Nanobsidianus stetteri</name>
    <dbReference type="NCBI Taxonomy" id="1294122"/>
    <lineage>
        <taxon>Archaea</taxon>
        <taxon>Nanobdellota</taxon>
        <taxon>Candidatus Nanoarchaeia</taxon>
        <taxon>Nanoarchaeales</taxon>
        <taxon>Nanopusillaceae</taxon>
        <taxon>Candidatus Nanobsidianus</taxon>
    </lineage>
</organism>
<reference evidence="3" key="3">
    <citation type="submission" date="2017-05" db="EMBL/GenBank/DDBJ databases">
        <authorList>
            <person name="Munson-Mcgee J.H."/>
        </authorList>
    </citation>
    <scope>NUCLEOTIDE SEQUENCE</scope>
    <source>
        <strain evidence="3">SCGC AB-777_F03</strain>
    </source>
</reference>
<dbReference type="Proteomes" id="UP000245509">
    <property type="component" value="Unassembled WGS sequence"/>
</dbReference>
<name>R1G9D4_NANST</name>
<reference evidence="3" key="4">
    <citation type="submission" date="2021-11" db="EMBL/GenBank/DDBJ databases">
        <authorList>
            <person name="Munson-Mcgee J."/>
            <person name="Field E."/>
            <person name="Bateson M."/>
            <person name="Rooney C."/>
            <person name="Stepanauskas R."/>
            <person name="Young M."/>
        </authorList>
    </citation>
    <scope>NUCLEOTIDE SEQUENCE</scope>
    <source>
        <strain evidence="3">SCGC AB-777_F03</strain>
    </source>
</reference>
<dbReference type="EMBL" id="QEFP02000016">
    <property type="protein sequence ID" value="MCC5447243.1"/>
    <property type="molecule type" value="Genomic_DNA"/>
</dbReference>
<dbReference type="InterPro" id="IPR044044">
    <property type="entry name" value="DUF5679"/>
</dbReference>
<reference evidence="2 4" key="1">
    <citation type="submission" date="2013-02" db="EMBL/GenBank/DDBJ databases">
        <title>Insights into archaeal evolution and symbiosis from the genomes of a Nanoarchaeon and its crenarchaeal host from Yellowstone National Park.</title>
        <authorList>
            <person name="Podar M."/>
            <person name="Makarova K.S."/>
            <person name="Graham D.E."/>
            <person name="Wolf Y.I."/>
            <person name="Koonin E.V."/>
            <person name="Reysenbach A.-L."/>
        </authorList>
    </citation>
    <scope>NUCLEOTIDE SEQUENCE [LARGE SCALE GENOMIC DNA]</scope>
</reference>
<comment type="caution">
    <text evidence="2">The sequence shown here is derived from an EMBL/GenBank/DDBJ whole genome shotgun (WGS) entry which is preliminary data.</text>
</comment>
<dbReference type="AlphaFoldDB" id="R1G9D4"/>
<protein>
    <submittedName>
        <fullName evidence="3">DUF5679 domain-containing protein</fullName>
    </submittedName>
</protein>
<proteinExistence type="predicted"/>
<dbReference type="Proteomes" id="UP000053279">
    <property type="component" value="Unassembled WGS sequence"/>
</dbReference>
<keyword evidence="4" id="KW-1185">Reference proteome</keyword>
<evidence type="ECO:0000313" key="3">
    <source>
        <dbReference type="EMBL" id="MCC5447243.1"/>
    </source>
</evidence>
<feature type="domain" description="DUF5679" evidence="1">
    <location>
        <begin position="8"/>
        <end position="47"/>
    </location>
</feature>
<evidence type="ECO:0000259" key="1">
    <source>
        <dbReference type="Pfam" id="PF18930"/>
    </source>
</evidence>
<dbReference type="Pfam" id="PF18930">
    <property type="entry name" value="DUF5679"/>
    <property type="match status" value="1"/>
</dbReference>
<evidence type="ECO:0000313" key="4">
    <source>
        <dbReference type="Proteomes" id="UP000053279"/>
    </source>
</evidence>
<dbReference type="RefSeq" id="WP_004577992.1">
    <property type="nucleotide sequence ID" value="NZ_QEFP02000016.1"/>
</dbReference>
<evidence type="ECO:0000313" key="2">
    <source>
        <dbReference type="EMBL" id="EOD42449.1"/>
    </source>
</evidence>